<dbReference type="AlphaFoldDB" id="A0A8T3CIU8"/>
<evidence type="ECO:0000256" key="5">
    <source>
        <dbReference type="ARBA" id="ARBA00023136"/>
    </source>
</evidence>
<accession>A0A8T3CIU8</accession>
<sequence length="210" mass="23465">MVLVLITLICLCAQVGRALRVQQPYRVVASDGEVRLRCSYNVRSAPEEMRLALYQGKYGELQICASTFNVSQSHFQTNGPIQCRGELSPGAVDLIISGLTGNDTDLYRCRIEVLYPPPYLMKIGNGTIVYIPEKTDCPAPAAQSATREDSPSSFVILPVTVLSFFIIIIIILVITTYKLFSVSHRKRMHAHLPPVIPKRVDCRFGYENFL</sequence>
<dbReference type="InterPro" id="IPR040216">
    <property type="entry name" value="CTLA4/CD28"/>
</dbReference>
<comment type="caution">
    <text evidence="12">The sequence shown here is derived from an EMBL/GenBank/DDBJ whole genome shotgun (WGS) entry which is preliminary data.</text>
</comment>
<keyword evidence="8" id="KW-0393">Immunoglobulin domain</keyword>
<dbReference type="OrthoDB" id="9908091at2759"/>
<feature type="domain" description="Immunoglobulin V-set" evidence="11">
    <location>
        <begin position="25"/>
        <end position="120"/>
    </location>
</feature>
<feature type="transmembrane region" description="Helical" evidence="9">
    <location>
        <begin position="154"/>
        <end position="180"/>
    </location>
</feature>
<evidence type="ECO:0000259" key="11">
    <source>
        <dbReference type="Pfam" id="PF07686"/>
    </source>
</evidence>
<keyword evidence="13" id="KW-1185">Reference proteome</keyword>
<keyword evidence="3 10" id="KW-0732">Signal</keyword>
<evidence type="ECO:0000256" key="2">
    <source>
        <dbReference type="ARBA" id="ARBA00022692"/>
    </source>
</evidence>
<dbReference type="InterPro" id="IPR013783">
    <property type="entry name" value="Ig-like_fold"/>
</dbReference>
<evidence type="ECO:0000313" key="12">
    <source>
        <dbReference type="EMBL" id="KAI1885023.1"/>
    </source>
</evidence>
<dbReference type="GO" id="GO:0009897">
    <property type="term" value="C:external side of plasma membrane"/>
    <property type="evidence" value="ECO:0007669"/>
    <property type="project" value="TreeGrafter"/>
</dbReference>
<evidence type="ECO:0000256" key="9">
    <source>
        <dbReference type="SAM" id="Phobius"/>
    </source>
</evidence>
<evidence type="ECO:0000313" key="13">
    <source>
        <dbReference type="Proteomes" id="UP000829720"/>
    </source>
</evidence>
<proteinExistence type="predicted"/>
<dbReference type="PANTHER" id="PTHR11494">
    <property type="entry name" value="CYTOTOXIC T-LYMPHOCYTE PROTEIN"/>
    <property type="match status" value="1"/>
</dbReference>
<dbReference type="SUPFAM" id="SSF48726">
    <property type="entry name" value="Immunoglobulin"/>
    <property type="match status" value="1"/>
</dbReference>
<dbReference type="Gene3D" id="2.60.40.10">
    <property type="entry name" value="Immunoglobulins"/>
    <property type="match status" value="1"/>
</dbReference>
<protein>
    <recommendedName>
        <fullName evidence="11">Immunoglobulin V-set domain-containing protein</fullName>
    </recommendedName>
</protein>
<feature type="signal peptide" evidence="10">
    <location>
        <begin position="1"/>
        <end position="18"/>
    </location>
</feature>
<dbReference type="GO" id="GO:0042129">
    <property type="term" value="P:regulation of T cell proliferation"/>
    <property type="evidence" value="ECO:0007669"/>
    <property type="project" value="InterPro"/>
</dbReference>
<reference evidence="12" key="1">
    <citation type="submission" date="2021-01" db="EMBL/GenBank/DDBJ databases">
        <authorList>
            <person name="Zahm M."/>
            <person name="Roques C."/>
            <person name="Cabau C."/>
            <person name="Klopp C."/>
            <person name="Donnadieu C."/>
            <person name="Jouanno E."/>
            <person name="Lampietro C."/>
            <person name="Louis A."/>
            <person name="Herpin A."/>
            <person name="Echchiki A."/>
            <person name="Berthelot C."/>
            <person name="Parey E."/>
            <person name="Roest-Crollius H."/>
            <person name="Braasch I."/>
            <person name="Postlethwait J."/>
            <person name="Bobe J."/>
            <person name="Montfort J."/>
            <person name="Bouchez O."/>
            <person name="Begum T."/>
            <person name="Mejri S."/>
            <person name="Adams A."/>
            <person name="Chen W.-J."/>
            <person name="Guiguen Y."/>
        </authorList>
    </citation>
    <scope>NUCLEOTIDE SEQUENCE</scope>
    <source>
        <tissue evidence="12">Blood</tissue>
    </source>
</reference>
<dbReference type="EMBL" id="JAERUA010000021">
    <property type="protein sequence ID" value="KAI1885023.1"/>
    <property type="molecule type" value="Genomic_DNA"/>
</dbReference>
<dbReference type="FunFam" id="2.60.40.10:FF:000874">
    <property type="entry name" value="Inducible T-cell costimulator"/>
    <property type="match status" value="1"/>
</dbReference>
<feature type="chain" id="PRO_5035926269" description="Immunoglobulin V-set domain-containing protein" evidence="10">
    <location>
        <begin position="19"/>
        <end position="210"/>
    </location>
</feature>
<comment type="subcellular location">
    <subcellularLocation>
        <location evidence="1">Membrane</location>
        <topology evidence="1">Single-pass type I membrane protein</topology>
    </subcellularLocation>
</comment>
<name>A0A8T3CIU8_9TELE</name>
<keyword evidence="4 9" id="KW-1133">Transmembrane helix</keyword>
<keyword evidence="2 9" id="KW-0812">Transmembrane</keyword>
<organism evidence="12 13">
    <name type="scientific">Albula goreensis</name>
    <dbReference type="NCBI Taxonomy" id="1534307"/>
    <lineage>
        <taxon>Eukaryota</taxon>
        <taxon>Metazoa</taxon>
        <taxon>Chordata</taxon>
        <taxon>Craniata</taxon>
        <taxon>Vertebrata</taxon>
        <taxon>Euteleostomi</taxon>
        <taxon>Actinopterygii</taxon>
        <taxon>Neopterygii</taxon>
        <taxon>Teleostei</taxon>
        <taxon>Albuliformes</taxon>
        <taxon>Albulidae</taxon>
        <taxon>Albula</taxon>
    </lineage>
</organism>
<dbReference type="PANTHER" id="PTHR11494:SF8">
    <property type="entry name" value="CYTOTOXIC T-LYMPHOCYTE PROTEIN 4"/>
    <property type="match status" value="1"/>
</dbReference>
<evidence type="ECO:0000256" key="7">
    <source>
        <dbReference type="ARBA" id="ARBA00023180"/>
    </source>
</evidence>
<evidence type="ECO:0000256" key="1">
    <source>
        <dbReference type="ARBA" id="ARBA00004479"/>
    </source>
</evidence>
<dbReference type="GO" id="GO:0050852">
    <property type="term" value="P:T cell receptor signaling pathway"/>
    <property type="evidence" value="ECO:0007669"/>
    <property type="project" value="TreeGrafter"/>
</dbReference>
<dbReference type="InterPro" id="IPR013106">
    <property type="entry name" value="Ig_V-set"/>
</dbReference>
<dbReference type="Proteomes" id="UP000829720">
    <property type="component" value="Unassembled WGS sequence"/>
</dbReference>
<keyword evidence="6" id="KW-1015">Disulfide bond</keyword>
<evidence type="ECO:0000256" key="10">
    <source>
        <dbReference type="SAM" id="SignalP"/>
    </source>
</evidence>
<evidence type="ECO:0000256" key="4">
    <source>
        <dbReference type="ARBA" id="ARBA00022989"/>
    </source>
</evidence>
<keyword evidence="5 9" id="KW-0472">Membrane</keyword>
<dbReference type="InterPro" id="IPR036179">
    <property type="entry name" value="Ig-like_dom_sf"/>
</dbReference>
<evidence type="ECO:0000256" key="6">
    <source>
        <dbReference type="ARBA" id="ARBA00023157"/>
    </source>
</evidence>
<evidence type="ECO:0000256" key="8">
    <source>
        <dbReference type="ARBA" id="ARBA00023319"/>
    </source>
</evidence>
<evidence type="ECO:0000256" key="3">
    <source>
        <dbReference type="ARBA" id="ARBA00022729"/>
    </source>
</evidence>
<dbReference type="Pfam" id="PF07686">
    <property type="entry name" value="V-set"/>
    <property type="match status" value="1"/>
</dbReference>
<keyword evidence="7" id="KW-0325">Glycoprotein</keyword>
<gene>
    <name evidence="12" type="ORF">AGOR_G00215910</name>
</gene>